<evidence type="ECO:0000256" key="3">
    <source>
        <dbReference type="ARBA" id="ARBA00022692"/>
    </source>
</evidence>
<keyword evidence="2" id="KW-1003">Cell membrane</keyword>
<comment type="similarity">
    <text evidence="7">Belongs to the YfgM family.</text>
</comment>
<reference evidence="11" key="1">
    <citation type="submission" date="2021-07" db="EMBL/GenBank/DDBJ databases">
        <title>Neiella marina sp. nov., isolated from the intestinal content of sea cucumber Apostichopus japonicus.</title>
        <authorList>
            <person name="Bai X."/>
        </authorList>
    </citation>
    <scope>NUCLEOTIDE SEQUENCE</scope>
    <source>
        <strain evidence="11">126</strain>
    </source>
</reference>
<evidence type="ECO:0000256" key="5">
    <source>
        <dbReference type="ARBA" id="ARBA00023136"/>
    </source>
</evidence>
<evidence type="ECO:0000259" key="10">
    <source>
        <dbReference type="Pfam" id="PF09976"/>
    </source>
</evidence>
<evidence type="ECO:0000313" key="12">
    <source>
        <dbReference type="Proteomes" id="UP001166251"/>
    </source>
</evidence>
<comment type="caution">
    <text evidence="11">The sequence shown here is derived from an EMBL/GenBank/DDBJ whole genome shotgun (WGS) entry which is preliminary data.</text>
</comment>
<evidence type="ECO:0000256" key="8">
    <source>
        <dbReference type="ARBA" id="ARBA00024235"/>
    </source>
</evidence>
<name>A0ABS7EEU3_9GAMM</name>
<keyword evidence="3 9" id="KW-0812">Transmembrane</keyword>
<accession>A0ABS7EEU3</accession>
<keyword evidence="6" id="KW-0143">Chaperone</keyword>
<keyword evidence="12" id="KW-1185">Reference proteome</keyword>
<dbReference type="EMBL" id="JAHZSS010000006">
    <property type="protein sequence ID" value="MBW8190862.1"/>
    <property type="molecule type" value="Genomic_DNA"/>
</dbReference>
<evidence type="ECO:0000256" key="2">
    <source>
        <dbReference type="ARBA" id="ARBA00022475"/>
    </source>
</evidence>
<gene>
    <name evidence="11" type="ORF">K0504_07425</name>
</gene>
<dbReference type="InterPro" id="IPR026039">
    <property type="entry name" value="YfgM"/>
</dbReference>
<evidence type="ECO:0000313" key="11">
    <source>
        <dbReference type="EMBL" id="MBW8190862.1"/>
    </source>
</evidence>
<dbReference type="Pfam" id="PF09976">
    <property type="entry name" value="TPR_21"/>
    <property type="match status" value="1"/>
</dbReference>
<keyword evidence="4 9" id="KW-1133">Transmembrane helix</keyword>
<evidence type="ECO:0000256" key="4">
    <source>
        <dbReference type="ARBA" id="ARBA00022989"/>
    </source>
</evidence>
<organism evidence="11 12">
    <name type="scientific">Neiella holothuriorum</name>
    <dbReference type="NCBI Taxonomy" id="2870530"/>
    <lineage>
        <taxon>Bacteria</taxon>
        <taxon>Pseudomonadati</taxon>
        <taxon>Pseudomonadota</taxon>
        <taxon>Gammaproteobacteria</taxon>
        <taxon>Alteromonadales</taxon>
        <taxon>Echinimonadaceae</taxon>
        <taxon>Neiella</taxon>
    </lineage>
</organism>
<dbReference type="InterPro" id="IPR011990">
    <property type="entry name" value="TPR-like_helical_dom_sf"/>
</dbReference>
<feature type="transmembrane region" description="Helical" evidence="9">
    <location>
        <begin position="25"/>
        <end position="42"/>
    </location>
</feature>
<dbReference type="Proteomes" id="UP001166251">
    <property type="component" value="Unassembled WGS sequence"/>
</dbReference>
<comment type="subcellular location">
    <subcellularLocation>
        <location evidence="1">Cell membrane</location>
        <topology evidence="1">Single-pass type II membrane protein</topology>
    </subcellularLocation>
</comment>
<evidence type="ECO:0000256" key="9">
    <source>
        <dbReference type="SAM" id="Phobius"/>
    </source>
</evidence>
<dbReference type="InterPro" id="IPR018704">
    <property type="entry name" value="SecYEG/CpoB_TPR"/>
</dbReference>
<feature type="domain" description="Ancillary SecYEG translocon subunit/Cell division coordinator CpoB TPR" evidence="10">
    <location>
        <begin position="15"/>
        <end position="196"/>
    </location>
</feature>
<evidence type="ECO:0000256" key="1">
    <source>
        <dbReference type="ARBA" id="ARBA00004401"/>
    </source>
</evidence>
<dbReference type="RefSeq" id="WP_220103539.1">
    <property type="nucleotide sequence ID" value="NZ_JAHZSS010000006.1"/>
</dbReference>
<dbReference type="PANTHER" id="PTHR38035">
    <property type="entry name" value="UPF0070 PROTEIN YFGM"/>
    <property type="match status" value="1"/>
</dbReference>
<keyword evidence="5 9" id="KW-0472">Membrane</keyword>
<sequence length="211" mass="22303">MEAYQTEEQQIEAIKAFWRKNGNQIILGIVIGLGGIYGFRYFQEQQVLGNAEAAQAYSTAATAEQLQQFSADYSDSGYVAVAELQLAKTQVEAGELEAAAATLKQVAANASDVALQQVAKLRLARIQVGLAQAEQALQTLSGEWPALLVGDVESVKAEAHLVAGNVDAARDALQTALMNVPPQLAATIQIRLDDLAAPAPELPAAATAVEE</sequence>
<proteinExistence type="inferred from homology"/>
<evidence type="ECO:0000256" key="6">
    <source>
        <dbReference type="ARBA" id="ARBA00023186"/>
    </source>
</evidence>
<dbReference type="PANTHER" id="PTHR38035:SF1">
    <property type="entry name" value="ANCILLARY SECYEG TRANSLOCON SUBUNIT"/>
    <property type="match status" value="1"/>
</dbReference>
<dbReference type="Gene3D" id="1.25.40.10">
    <property type="entry name" value="Tetratricopeptide repeat domain"/>
    <property type="match status" value="1"/>
</dbReference>
<evidence type="ECO:0000256" key="7">
    <source>
        <dbReference type="ARBA" id="ARBA00024197"/>
    </source>
</evidence>
<protein>
    <recommendedName>
        <fullName evidence="8">Ancillary SecYEG translocon subunit</fullName>
    </recommendedName>
</protein>